<keyword evidence="4" id="KW-1185">Reference proteome</keyword>
<keyword evidence="1" id="KW-0472">Membrane</keyword>
<proteinExistence type="predicted"/>
<dbReference type="Pfam" id="PF03413">
    <property type="entry name" value="PepSY"/>
    <property type="match status" value="3"/>
</dbReference>
<dbReference type="OrthoDB" id="9790815at2"/>
<feature type="domain" description="PepSY" evidence="2">
    <location>
        <begin position="265"/>
        <end position="317"/>
    </location>
</feature>
<dbReference type="Proteomes" id="UP000271031">
    <property type="component" value="Unassembled WGS sequence"/>
</dbReference>
<protein>
    <recommendedName>
        <fullName evidence="2">PepSY domain-containing protein</fullName>
    </recommendedName>
</protein>
<feature type="domain" description="PepSY" evidence="2">
    <location>
        <begin position="131"/>
        <end position="185"/>
    </location>
</feature>
<dbReference type="InterPro" id="IPR025711">
    <property type="entry name" value="PepSY"/>
</dbReference>
<name>A0A3M8DT45_9BACL</name>
<evidence type="ECO:0000259" key="2">
    <source>
        <dbReference type="Pfam" id="PF03413"/>
    </source>
</evidence>
<evidence type="ECO:0000256" key="1">
    <source>
        <dbReference type="SAM" id="Phobius"/>
    </source>
</evidence>
<feature type="transmembrane region" description="Helical" evidence="1">
    <location>
        <begin position="46"/>
        <end position="68"/>
    </location>
</feature>
<dbReference type="Gene3D" id="3.10.450.40">
    <property type="match status" value="2"/>
</dbReference>
<dbReference type="AlphaFoldDB" id="A0A3M8DT45"/>
<keyword evidence="1" id="KW-1133">Transmembrane helix</keyword>
<sequence length="319" mass="35355">MSNFRNGFFTIFSPSIGKVAIVKDNNASHHTKEQTWRNETMKKRNAFALMLTGAVALNILGASGVFAAEFDTANPYAHKQVEASEHTTQAQPIQLASTHTQVKWQNQLNEHSQTATIGHVVAAPAKAATVLPLDKIKTIALQQHKGFVKSAARQIENGADITAVQIVGEDGKLYVVKIDSRSGKINKQEQSHQLSYLPLEQIKHVALQKHKGFVKTSDFQRENGVEIYVIQVVGEDGNVYTEKIDPRTGKITKSEAVQKVGYQPIEKIKMIALKQHKGYVQSSEFRHENGIDLYNIRIHGEDGIDHEVKLDAKTGAVCK</sequence>
<comment type="caution">
    <text evidence="3">The sequence shown here is derived from an EMBL/GenBank/DDBJ whole genome shotgun (WGS) entry which is preliminary data.</text>
</comment>
<accession>A0A3M8DT45</accession>
<dbReference type="EMBL" id="RHHQ01000007">
    <property type="protein sequence ID" value="RNB90635.1"/>
    <property type="molecule type" value="Genomic_DNA"/>
</dbReference>
<organism evidence="3 4">
    <name type="scientific">Brevibacillus fluminis</name>
    <dbReference type="NCBI Taxonomy" id="511487"/>
    <lineage>
        <taxon>Bacteria</taxon>
        <taxon>Bacillati</taxon>
        <taxon>Bacillota</taxon>
        <taxon>Bacilli</taxon>
        <taxon>Bacillales</taxon>
        <taxon>Paenibacillaceae</taxon>
        <taxon>Brevibacillus</taxon>
    </lineage>
</organism>
<evidence type="ECO:0000313" key="3">
    <source>
        <dbReference type="EMBL" id="RNB90635.1"/>
    </source>
</evidence>
<feature type="domain" description="PepSY" evidence="2">
    <location>
        <begin position="197"/>
        <end position="255"/>
    </location>
</feature>
<evidence type="ECO:0000313" key="4">
    <source>
        <dbReference type="Proteomes" id="UP000271031"/>
    </source>
</evidence>
<gene>
    <name evidence="3" type="ORF">EDM56_09080</name>
</gene>
<reference evidence="3 4" key="1">
    <citation type="submission" date="2018-10" db="EMBL/GenBank/DDBJ databases">
        <title>Phylogenomics of Brevibacillus.</title>
        <authorList>
            <person name="Dunlap C."/>
        </authorList>
    </citation>
    <scope>NUCLEOTIDE SEQUENCE [LARGE SCALE GENOMIC DNA]</scope>
    <source>
        <strain evidence="3 4">JCM 15716</strain>
    </source>
</reference>
<keyword evidence="1" id="KW-0812">Transmembrane</keyword>